<feature type="domain" description="AMP-dependent synthetase/ligase" evidence="7">
    <location>
        <begin position="127"/>
        <end position="296"/>
    </location>
</feature>
<keyword evidence="3" id="KW-0547">Nucleotide-binding</keyword>
<keyword evidence="4" id="KW-0276">Fatty acid metabolism</keyword>
<dbReference type="GO" id="GO:0016020">
    <property type="term" value="C:membrane"/>
    <property type="evidence" value="ECO:0007669"/>
    <property type="project" value="TreeGrafter"/>
</dbReference>
<dbReference type="EMBL" id="GHBP01002150">
    <property type="protein sequence ID" value="NDJ93012.1"/>
    <property type="molecule type" value="Transcribed_RNA"/>
</dbReference>
<evidence type="ECO:0000256" key="1">
    <source>
        <dbReference type="ARBA" id="ARBA00006432"/>
    </source>
</evidence>
<evidence type="ECO:0000259" key="7">
    <source>
        <dbReference type="Pfam" id="PF00501"/>
    </source>
</evidence>
<protein>
    <recommendedName>
        <fullName evidence="6">long-chain-fatty-acid--CoA ligase</fullName>
        <ecNumber evidence="6">6.2.1.3</ecNumber>
    </recommendedName>
</protein>
<evidence type="ECO:0000313" key="8">
    <source>
        <dbReference type="EMBL" id="NDJ93012.1"/>
    </source>
</evidence>
<accession>A0A6G3MG46</accession>
<evidence type="ECO:0000256" key="3">
    <source>
        <dbReference type="ARBA" id="ARBA00022741"/>
    </source>
</evidence>
<dbReference type="Pfam" id="PF00501">
    <property type="entry name" value="AMP-binding"/>
    <property type="match status" value="1"/>
</dbReference>
<keyword evidence="5" id="KW-0067">ATP-binding</keyword>
<dbReference type="InterPro" id="IPR000873">
    <property type="entry name" value="AMP-dep_synth/lig_dom"/>
</dbReference>
<dbReference type="PANTHER" id="PTHR43272">
    <property type="entry name" value="LONG-CHAIN-FATTY-ACID--COA LIGASE"/>
    <property type="match status" value="1"/>
</dbReference>
<organism evidence="8">
    <name type="scientific">Henneguya salminicola</name>
    <name type="common">Myxosporean</name>
    <dbReference type="NCBI Taxonomy" id="69463"/>
    <lineage>
        <taxon>Eukaryota</taxon>
        <taxon>Metazoa</taxon>
        <taxon>Cnidaria</taxon>
        <taxon>Myxozoa</taxon>
        <taxon>Myxosporea</taxon>
        <taxon>Bivalvulida</taxon>
        <taxon>Platysporina</taxon>
        <taxon>Myxobolidae</taxon>
        <taxon>Henneguya</taxon>
    </lineage>
</organism>
<dbReference type="PANTHER" id="PTHR43272:SF83">
    <property type="entry name" value="ACYL-COA SYNTHETASE LONG-CHAIN, ISOFORM J"/>
    <property type="match status" value="1"/>
</dbReference>
<dbReference type="GO" id="GO:0005783">
    <property type="term" value="C:endoplasmic reticulum"/>
    <property type="evidence" value="ECO:0007669"/>
    <property type="project" value="TreeGrafter"/>
</dbReference>
<evidence type="ECO:0000256" key="5">
    <source>
        <dbReference type="ARBA" id="ARBA00022840"/>
    </source>
</evidence>
<evidence type="ECO:0000256" key="4">
    <source>
        <dbReference type="ARBA" id="ARBA00022832"/>
    </source>
</evidence>
<reference evidence="8" key="1">
    <citation type="submission" date="2018-11" db="EMBL/GenBank/DDBJ databases">
        <title>Henneguya salminicola genome and transcriptome.</title>
        <authorList>
            <person name="Yahalomi D."/>
            <person name="Atkinson S.D."/>
            <person name="Neuhof M."/>
            <person name="Chang E.S."/>
            <person name="Philippe H."/>
            <person name="Cartwright P."/>
            <person name="Bartholomew J.L."/>
            <person name="Huchon D."/>
        </authorList>
    </citation>
    <scope>NUCLEOTIDE SEQUENCE</scope>
    <source>
        <strain evidence="8">Hz1</strain>
        <tissue evidence="8">Whole</tissue>
    </source>
</reference>
<name>A0A6G3MG46_HENSL</name>
<dbReference type="GO" id="GO:0004467">
    <property type="term" value="F:long-chain fatty acid-CoA ligase activity"/>
    <property type="evidence" value="ECO:0007669"/>
    <property type="project" value="UniProtKB-EC"/>
</dbReference>
<evidence type="ECO:0000256" key="6">
    <source>
        <dbReference type="ARBA" id="ARBA00026121"/>
    </source>
</evidence>
<dbReference type="GO" id="GO:0005524">
    <property type="term" value="F:ATP binding"/>
    <property type="evidence" value="ECO:0007669"/>
    <property type="project" value="UniProtKB-KW"/>
</dbReference>
<keyword evidence="4" id="KW-0443">Lipid metabolism</keyword>
<sequence length="302" mass="34790">MEEEEEFKKLVLIKNEKFYEKLFFSLFRILVLIVSIFQKFCLRVKTGFKNNSKPEFFLCYHQNREVIICRAIEAEKELIKGYNSLTTANEILISSGKKYPNRKCLGRRKVIRKIEATQNITKTVSRQFELGEYEWLSYEEVLTRVKTISKCLIDFGFNQQKKMCLFCNSSPEWIMMANALLNISSPVISIHTTFCNDAIIYALNLTEVQAIMVDENSFPTIIPLLDQLPNINLIILSRHMIDADKSSFKSISTKLQSIEFFLSYKSDTDPNSHQPNNSNDTALIMFSSGVTGITKGGYFITI</sequence>
<dbReference type="AlphaFoldDB" id="A0A6G3MG46"/>
<dbReference type="EC" id="6.2.1.3" evidence="6"/>
<comment type="similarity">
    <text evidence="1">Belongs to the ATP-dependent AMP-binding enzyme family.</text>
</comment>
<proteinExistence type="inferred from homology"/>
<evidence type="ECO:0000256" key="2">
    <source>
        <dbReference type="ARBA" id="ARBA00022598"/>
    </source>
</evidence>
<dbReference type="Gene3D" id="3.40.50.980">
    <property type="match status" value="1"/>
</dbReference>
<keyword evidence="2 8" id="KW-0436">Ligase</keyword>
<dbReference type="SUPFAM" id="SSF56801">
    <property type="entry name" value="Acetyl-CoA synthetase-like"/>
    <property type="match status" value="1"/>
</dbReference>